<dbReference type="PANTHER" id="PTHR35271:SF1">
    <property type="entry name" value="ABC TRANSPORTER, SUBSTRATE-BINDING LIPOPROTEIN"/>
    <property type="match status" value="1"/>
</dbReference>
<dbReference type="NCBIfam" id="NF041285">
    <property type="entry name" value="ABC_SBP_TrpX"/>
    <property type="match status" value="1"/>
</dbReference>
<dbReference type="OrthoDB" id="9776955at2"/>
<proteinExistence type="predicted"/>
<dbReference type="Proteomes" id="UP000461595">
    <property type="component" value="Unassembled WGS sequence"/>
</dbReference>
<organism evidence="1 2">
    <name type="scientific">Streptococcus danieliae</name>
    <dbReference type="NCBI Taxonomy" id="747656"/>
    <lineage>
        <taxon>Bacteria</taxon>
        <taxon>Bacillati</taxon>
        <taxon>Bacillota</taxon>
        <taxon>Bacilli</taxon>
        <taxon>Lactobacillales</taxon>
        <taxon>Streptococcaceae</taxon>
        <taxon>Streptococcus</taxon>
    </lineage>
</organism>
<dbReference type="AlphaFoldDB" id="A0A7X3G734"/>
<dbReference type="RefSeq" id="WP_160332179.1">
    <property type="nucleotide sequence ID" value="NZ_WSRS01000007.1"/>
</dbReference>
<accession>A0A7X3G734</accession>
<evidence type="ECO:0000313" key="2">
    <source>
        <dbReference type="Proteomes" id="UP000461595"/>
    </source>
</evidence>
<dbReference type="SUPFAM" id="SSF53822">
    <property type="entry name" value="Periplasmic binding protein-like I"/>
    <property type="match status" value="1"/>
</dbReference>
<dbReference type="InterPro" id="IPR028082">
    <property type="entry name" value="Peripla_BP_I"/>
</dbReference>
<evidence type="ECO:0000313" key="1">
    <source>
        <dbReference type="EMBL" id="MVX58353.1"/>
    </source>
</evidence>
<gene>
    <name evidence="1" type="ORF">E5983_01625</name>
</gene>
<protein>
    <submittedName>
        <fullName evidence="1">Peptide ABC transporter substrate-binding protein</fullName>
    </submittedName>
</protein>
<dbReference type="CDD" id="cd06325">
    <property type="entry name" value="PBP1_ABC_unchar_transporter"/>
    <property type="match status" value="1"/>
</dbReference>
<name>A0A7X3G734_9STRE</name>
<reference evidence="1 2" key="1">
    <citation type="submission" date="2019-12" db="EMBL/GenBank/DDBJ databases">
        <title>Microbes associate with the intestines of laboratory mice.</title>
        <authorList>
            <person name="Navarre W."/>
            <person name="Wong E."/>
        </authorList>
    </citation>
    <scope>NUCLEOTIDE SEQUENCE [LARGE SCALE GENOMIC DNA]</scope>
    <source>
        <strain evidence="1 2">NM51_B2-22</strain>
    </source>
</reference>
<sequence length="334" mass="34825">MKNKALLTTVVALFVLLGIGIGQELGWLGSAHQDQAAKAKLGVLQFVSHPSLDEIYQGVQAGLEEAGYGEDKLEIQFLNGQADQSKLTLMSQELIEDGNQVLLGIATPAVQSLANASKDLPIIMGAVSDPVGARLVENPKQPGGLLTGVSDQNPAAKQVALIRSLTPRVKKIGALYSSGEDNSKSQVSEFQAAAAAVGLEVVEQAVPSTNELNQAVGVLGGKVDAIWVPIDNTIASAFSTVVAANQTAKLPLYPSATAMVEAGGLASVVVDQFELGRATGKMAARVLQGEDPGQIPVEFFSQGKPVLNMQVAKELGIVIPESIQKEAQLVGTEQ</sequence>
<comment type="caution">
    <text evidence="1">The sequence shown here is derived from an EMBL/GenBank/DDBJ whole genome shotgun (WGS) entry which is preliminary data.</text>
</comment>
<dbReference type="Pfam" id="PF04392">
    <property type="entry name" value="ABC_sub_bind"/>
    <property type="match status" value="1"/>
</dbReference>
<dbReference type="InterPro" id="IPR007487">
    <property type="entry name" value="ABC_transpt-TYRBP-like"/>
</dbReference>
<dbReference type="EMBL" id="WSRS01000007">
    <property type="protein sequence ID" value="MVX58353.1"/>
    <property type="molecule type" value="Genomic_DNA"/>
</dbReference>
<dbReference type="PANTHER" id="PTHR35271">
    <property type="entry name" value="ABC TRANSPORTER, SUBSTRATE-BINDING LIPOPROTEIN-RELATED"/>
    <property type="match status" value="1"/>
</dbReference>
<dbReference type="InterPro" id="IPR047776">
    <property type="entry name" value="ABC_SBP_TrpX-like"/>
</dbReference>
<dbReference type="Gene3D" id="3.40.50.2300">
    <property type="match status" value="2"/>
</dbReference>